<dbReference type="InterPro" id="IPR003653">
    <property type="entry name" value="Peptidase_C48_C"/>
</dbReference>
<protein>
    <recommendedName>
        <fullName evidence="4">Ubiquitin-like protease family profile domain-containing protein</fullName>
    </recommendedName>
</protein>
<evidence type="ECO:0000256" key="3">
    <source>
        <dbReference type="ARBA" id="ARBA00022801"/>
    </source>
</evidence>
<dbReference type="GO" id="GO:0006508">
    <property type="term" value="P:proteolysis"/>
    <property type="evidence" value="ECO:0007669"/>
    <property type="project" value="UniProtKB-KW"/>
</dbReference>
<organism evidence="5 6">
    <name type="scientific">Onychostoma macrolepis</name>
    <dbReference type="NCBI Taxonomy" id="369639"/>
    <lineage>
        <taxon>Eukaryota</taxon>
        <taxon>Metazoa</taxon>
        <taxon>Chordata</taxon>
        <taxon>Craniata</taxon>
        <taxon>Vertebrata</taxon>
        <taxon>Euteleostomi</taxon>
        <taxon>Actinopterygii</taxon>
        <taxon>Neopterygii</taxon>
        <taxon>Teleostei</taxon>
        <taxon>Ostariophysi</taxon>
        <taxon>Cypriniformes</taxon>
        <taxon>Cyprinidae</taxon>
        <taxon>Acrossocheilinae</taxon>
        <taxon>Onychostoma</taxon>
    </lineage>
</organism>
<dbReference type="SUPFAM" id="SSF54001">
    <property type="entry name" value="Cysteine proteinases"/>
    <property type="match status" value="1"/>
</dbReference>
<name>A0A7J6C013_9TELE</name>
<dbReference type="Proteomes" id="UP000579812">
    <property type="component" value="Unassembled WGS sequence"/>
</dbReference>
<reference evidence="5 6" key="1">
    <citation type="submission" date="2020-04" db="EMBL/GenBank/DDBJ databases">
        <title>Chromosome-level genome assembly of a cyprinid fish Onychostoma macrolepis by integration of Nanopore Sequencing, Bionano and Hi-C technology.</title>
        <authorList>
            <person name="Wang D."/>
        </authorList>
    </citation>
    <scope>NUCLEOTIDE SEQUENCE [LARGE SCALE GENOMIC DNA]</scope>
    <source>
        <strain evidence="5">SWU-2019</strain>
        <tissue evidence="5">Muscle</tissue>
    </source>
</reference>
<evidence type="ECO:0000259" key="4">
    <source>
        <dbReference type="PROSITE" id="PS50600"/>
    </source>
</evidence>
<dbReference type="SUPFAM" id="SSF57903">
    <property type="entry name" value="FYVE/PHD zinc finger"/>
    <property type="match status" value="1"/>
</dbReference>
<accession>A0A7J6C013</accession>
<comment type="similarity">
    <text evidence="1">Belongs to the peptidase C48 family.</text>
</comment>
<evidence type="ECO:0000313" key="5">
    <source>
        <dbReference type="EMBL" id="KAF4099192.1"/>
    </source>
</evidence>
<evidence type="ECO:0000256" key="2">
    <source>
        <dbReference type="ARBA" id="ARBA00022670"/>
    </source>
</evidence>
<evidence type="ECO:0000313" key="6">
    <source>
        <dbReference type="Proteomes" id="UP000579812"/>
    </source>
</evidence>
<dbReference type="AlphaFoldDB" id="A0A7J6C013"/>
<comment type="caution">
    <text evidence="5">The sequence shown here is derived from an EMBL/GenBank/DDBJ whole genome shotgun (WGS) entry which is preliminary data.</text>
</comment>
<keyword evidence="3" id="KW-0378">Hydrolase</keyword>
<sequence>MIIDICDKQVIFEEYNGLITFVNINNNHWMFVYLHAKCDTIFILDSQMGTNEKEKAEEICNKFRHFFTMRPHTNEKTDWANKNWTPGTITHPFQEDSSSCGVFVMLMAKQVVEEFPKIPNIINITPSTEMMTHYRKSVAKEILLASVSRQEYCCVCGKSEKDQTEEQSTWEFTMPFLAVYYLWFHVRCLNINVPPEEQAWICDLCW</sequence>
<keyword evidence="2" id="KW-0645">Protease</keyword>
<evidence type="ECO:0000256" key="1">
    <source>
        <dbReference type="ARBA" id="ARBA00005234"/>
    </source>
</evidence>
<dbReference type="GO" id="GO:0008234">
    <property type="term" value="F:cysteine-type peptidase activity"/>
    <property type="evidence" value="ECO:0007669"/>
    <property type="project" value="InterPro"/>
</dbReference>
<dbReference type="Gene3D" id="3.40.395.10">
    <property type="entry name" value="Adenoviral Proteinase, Chain A"/>
    <property type="match status" value="1"/>
</dbReference>
<dbReference type="EMBL" id="JAAMOB010000020">
    <property type="protein sequence ID" value="KAF4099192.1"/>
    <property type="molecule type" value="Genomic_DNA"/>
</dbReference>
<dbReference type="InterPro" id="IPR038765">
    <property type="entry name" value="Papain-like_cys_pep_sf"/>
</dbReference>
<dbReference type="Pfam" id="PF02902">
    <property type="entry name" value="Peptidase_C48"/>
    <property type="match status" value="1"/>
</dbReference>
<gene>
    <name evidence="5" type="ORF">G5714_019318</name>
</gene>
<dbReference type="InterPro" id="IPR011011">
    <property type="entry name" value="Znf_FYVE_PHD"/>
</dbReference>
<proteinExistence type="inferred from homology"/>
<dbReference type="PROSITE" id="PS50600">
    <property type="entry name" value="ULP_PROTEASE"/>
    <property type="match status" value="1"/>
</dbReference>
<keyword evidence="6" id="KW-1185">Reference proteome</keyword>
<feature type="domain" description="Ubiquitin-like protease family profile" evidence="4">
    <location>
        <begin position="1"/>
        <end position="111"/>
    </location>
</feature>